<dbReference type="PANTHER" id="PTHR42659:SF2">
    <property type="entry name" value="XANTHINE DEHYDROGENASE SUBUNIT C-RELATED"/>
    <property type="match status" value="1"/>
</dbReference>
<evidence type="ECO:0000256" key="2">
    <source>
        <dbReference type="ARBA" id="ARBA00022827"/>
    </source>
</evidence>
<evidence type="ECO:0000256" key="3">
    <source>
        <dbReference type="ARBA" id="ARBA00023002"/>
    </source>
</evidence>
<protein>
    <submittedName>
        <fullName evidence="5">FAD binding domain-containing protein</fullName>
    </submittedName>
</protein>
<feature type="domain" description="FAD-binding PCMH-type" evidence="4">
    <location>
        <begin position="1"/>
        <end position="177"/>
    </location>
</feature>
<proteinExistence type="predicted"/>
<dbReference type="InterPro" id="IPR051312">
    <property type="entry name" value="Diverse_Substr_Oxidored"/>
</dbReference>
<dbReference type="Gene3D" id="3.30.43.10">
    <property type="entry name" value="Uridine Diphospho-n-acetylenolpyruvylglucosamine Reductase, domain 2"/>
    <property type="match status" value="1"/>
</dbReference>
<dbReference type="InterPro" id="IPR036318">
    <property type="entry name" value="FAD-bd_PCMH-like_sf"/>
</dbReference>
<dbReference type="InterPro" id="IPR016166">
    <property type="entry name" value="FAD-bd_PCMH"/>
</dbReference>
<dbReference type="GO" id="GO:0016491">
    <property type="term" value="F:oxidoreductase activity"/>
    <property type="evidence" value="ECO:0007669"/>
    <property type="project" value="UniProtKB-KW"/>
</dbReference>
<accession>A0A9Q3UM19</accession>
<dbReference type="InterPro" id="IPR002346">
    <property type="entry name" value="Mopterin_DH_FAD-bd"/>
</dbReference>
<dbReference type="InterPro" id="IPR016169">
    <property type="entry name" value="FAD-bd_PCMH_sub2"/>
</dbReference>
<dbReference type="InterPro" id="IPR016167">
    <property type="entry name" value="FAD-bd_PCMH_sub1"/>
</dbReference>
<dbReference type="SUPFAM" id="SSF55447">
    <property type="entry name" value="CO dehydrogenase flavoprotein C-terminal domain-like"/>
    <property type="match status" value="1"/>
</dbReference>
<dbReference type="InterPro" id="IPR036683">
    <property type="entry name" value="CO_DH_flav_C_dom_sf"/>
</dbReference>
<dbReference type="EMBL" id="JAJGNA010000004">
    <property type="protein sequence ID" value="MCC4307897.1"/>
    <property type="molecule type" value="Genomic_DNA"/>
</dbReference>
<evidence type="ECO:0000256" key="1">
    <source>
        <dbReference type="ARBA" id="ARBA00022630"/>
    </source>
</evidence>
<dbReference type="GO" id="GO:0071949">
    <property type="term" value="F:FAD binding"/>
    <property type="evidence" value="ECO:0007669"/>
    <property type="project" value="InterPro"/>
</dbReference>
<evidence type="ECO:0000259" key="4">
    <source>
        <dbReference type="PROSITE" id="PS51387"/>
    </source>
</evidence>
<name>A0A9Q3UM19_9GAMM</name>
<dbReference type="Proteomes" id="UP001108027">
    <property type="component" value="Unassembled WGS sequence"/>
</dbReference>
<keyword evidence="6" id="KW-1185">Reference proteome</keyword>
<keyword evidence="1" id="KW-0285">Flavoprotein</keyword>
<dbReference type="Pfam" id="PF00941">
    <property type="entry name" value="FAD_binding_5"/>
    <property type="match status" value="1"/>
</dbReference>
<dbReference type="RefSeq" id="WP_228233268.1">
    <property type="nucleotide sequence ID" value="NZ_JAJGNA010000004.1"/>
</dbReference>
<organism evidence="5 6">
    <name type="scientific">Alloalcanivorax marinus</name>
    <dbReference type="NCBI Taxonomy" id="1177169"/>
    <lineage>
        <taxon>Bacteria</taxon>
        <taxon>Pseudomonadati</taxon>
        <taxon>Pseudomonadota</taxon>
        <taxon>Gammaproteobacteria</taxon>
        <taxon>Oceanospirillales</taxon>
        <taxon>Alcanivoracaceae</taxon>
        <taxon>Alloalcanivorax</taxon>
    </lineage>
</organism>
<dbReference type="AlphaFoldDB" id="A0A9Q3UM19"/>
<evidence type="ECO:0000313" key="6">
    <source>
        <dbReference type="Proteomes" id="UP001108027"/>
    </source>
</evidence>
<dbReference type="SUPFAM" id="SSF56176">
    <property type="entry name" value="FAD-binding/transporter-associated domain-like"/>
    <property type="match status" value="1"/>
</dbReference>
<dbReference type="PROSITE" id="PS51387">
    <property type="entry name" value="FAD_PCMH"/>
    <property type="match status" value="1"/>
</dbReference>
<sequence>MKPVKFDYLPARDGAEAVRLLTEHGDEAKCIAGGQSLGPMLNLRLARPAVLVDLHRAEDLTGVEESRDAIVYGGAVRHADFEDGRVPDAARGMLPLVASRIAYRAVRNRGTLGGSLSHADPAADWVCVMTGLGATYLLRGKKGVREVAAENFIQAAFMTELAPNEILAGVRVPRLSDSARWGYYKFCKKVGEFSQATGVVVVDPERGYCRVLVGALDSPPVPLEPVAEALAADGPDGAVAVLDAAVDTALGDYPQVNRQLYKVAVRRALAQIGATR</sequence>
<keyword evidence="3" id="KW-0560">Oxidoreductase</keyword>
<comment type="caution">
    <text evidence="5">The sequence shown here is derived from an EMBL/GenBank/DDBJ whole genome shotgun (WGS) entry which is preliminary data.</text>
</comment>
<reference evidence="5" key="1">
    <citation type="submission" date="2021-10" db="EMBL/GenBank/DDBJ databases">
        <title>The diversity and Nitrogen Metabolism of Culturable Nitrate-Utilizing Bacteria Within the Oxygen Minimum Zone of the Changjiang (Yangtze River)Estuary.</title>
        <authorList>
            <person name="Zhang D."/>
            <person name="Zheng J."/>
            <person name="Liu S."/>
            <person name="He W."/>
        </authorList>
    </citation>
    <scope>NUCLEOTIDE SEQUENCE</scope>
    <source>
        <strain evidence="5">FXH-223</strain>
    </source>
</reference>
<dbReference type="PANTHER" id="PTHR42659">
    <property type="entry name" value="XANTHINE DEHYDROGENASE SUBUNIT C-RELATED"/>
    <property type="match status" value="1"/>
</dbReference>
<evidence type="ECO:0000313" key="5">
    <source>
        <dbReference type="EMBL" id="MCC4307897.1"/>
    </source>
</evidence>
<gene>
    <name evidence="5" type="ORF">LL252_04865</name>
</gene>
<dbReference type="Gene3D" id="3.30.465.10">
    <property type="match status" value="1"/>
</dbReference>
<keyword evidence="2" id="KW-0274">FAD</keyword>